<dbReference type="AlphaFoldDB" id="A0A5N6UXA8"/>
<evidence type="ECO:0000313" key="3">
    <source>
        <dbReference type="Proteomes" id="UP000326950"/>
    </source>
</evidence>
<name>A0A5N6UXA8_ASPTM</name>
<evidence type="ECO:0000313" key="2">
    <source>
        <dbReference type="EMBL" id="KAE8163083.1"/>
    </source>
</evidence>
<feature type="domain" description="SPX" evidence="1">
    <location>
        <begin position="1"/>
        <end position="54"/>
    </location>
</feature>
<gene>
    <name evidence="2" type="ORF">BDV40DRAFT_263707</name>
</gene>
<reference evidence="2 3" key="1">
    <citation type="submission" date="2019-04" db="EMBL/GenBank/DDBJ databases">
        <title>Friends and foes A comparative genomics study of 23 Aspergillus species from section Flavi.</title>
        <authorList>
            <consortium name="DOE Joint Genome Institute"/>
            <person name="Kjaerbolling I."/>
            <person name="Vesth T."/>
            <person name="Frisvad J.C."/>
            <person name="Nybo J.L."/>
            <person name="Theobald S."/>
            <person name="Kildgaard S."/>
            <person name="Isbrandt T."/>
            <person name="Kuo A."/>
            <person name="Sato A."/>
            <person name="Lyhne E.K."/>
            <person name="Kogle M.E."/>
            <person name="Wiebenga A."/>
            <person name="Kun R.S."/>
            <person name="Lubbers R.J."/>
            <person name="Makela M.R."/>
            <person name="Barry K."/>
            <person name="Chovatia M."/>
            <person name="Clum A."/>
            <person name="Daum C."/>
            <person name="Haridas S."/>
            <person name="He G."/>
            <person name="LaButti K."/>
            <person name="Lipzen A."/>
            <person name="Mondo S."/>
            <person name="Riley R."/>
            <person name="Salamov A."/>
            <person name="Simmons B.A."/>
            <person name="Magnuson J.K."/>
            <person name="Henrissat B."/>
            <person name="Mortensen U.H."/>
            <person name="Larsen T.O."/>
            <person name="Devries R.P."/>
            <person name="Grigoriev I.V."/>
            <person name="Machida M."/>
            <person name="Baker S.E."/>
            <person name="Andersen M.R."/>
        </authorList>
    </citation>
    <scope>NUCLEOTIDE SEQUENCE [LARGE SCALE GENOMIC DNA]</scope>
    <source>
        <strain evidence="2 3">CBS 117626</strain>
    </source>
</reference>
<organism evidence="2 3">
    <name type="scientific">Aspergillus tamarii</name>
    <dbReference type="NCBI Taxonomy" id="41984"/>
    <lineage>
        <taxon>Eukaryota</taxon>
        <taxon>Fungi</taxon>
        <taxon>Dikarya</taxon>
        <taxon>Ascomycota</taxon>
        <taxon>Pezizomycotina</taxon>
        <taxon>Eurotiomycetes</taxon>
        <taxon>Eurotiomycetidae</taxon>
        <taxon>Eurotiales</taxon>
        <taxon>Aspergillaceae</taxon>
        <taxon>Aspergillus</taxon>
        <taxon>Aspergillus subgen. Circumdati</taxon>
    </lineage>
</organism>
<evidence type="ECO:0000259" key="1">
    <source>
        <dbReference type="PROSITE" id="PS51382"/>
    </source>
</evidence>
<dbReference type="OrthoDB" id="197419at2759"/>
<dbReference type="Proteomes" id="UP000326950">
    <property type="component" value="Unassembled WGS sequence"/>
</dbReference>
<proteinExistence type="predicted"/>
<keyword evidence="3" id="KW-1185">Reference proteome</keyword>
<sequence>MQFGLNYHQYQVPEWVPYYLPYFLLKRLLKTAIRTVDFAEKQPDFTGPLLSFMP</sequence>
<dbReference type="InterPro" id="IPR004331">
    <property type="entry name" value="SPX_dom"/>
</dbReference>
<dbReference type="EMBL" id="ML738621">
    <property type="protein sequence ID" value="KAE8163083.1"/>
    <property type="molecule type" value="Genomic_DNA"/>
</dbReference>
<protein>
    <recommendedName>
        <fullName evidence="1">SPX domain-containing protein</fullName>
    </recommendedName>
</protein>
<accession>A0A5N6UXA8</accession>
<dbReference type="PROSITE" id="PS51382">
    <property type="entry name" value="SPX"/>
    <property type="match status" value="1"/>
</dbReference>